<accession>A0ABU1HKN5</accession>
<protein>
    <submittedName>
        <fullName evidence="1">Uncharacterized protein</fullName>
    </submittedName>
</protein>
<sequence>MILLTIDSPSPRAGQTVTVSVDPAGCSIDEQWAGELIVRTSGGDTTTGSRLEIGAASVSVDLPPDLTGPALLMLEPDQDCEQAGAPGDCHYPYVEVQIGP</sequence>
<organism evidence="1 2">
    <name type="scientific">Microbacterium foliorum</name>
    <dbReference type="NCBI Taxonomy" id="104336"/>
    <lineage>
        <taxon>Bacteria</taxon>
        <taxon>Bacillati</taxon>
        <taxon>Actinomycetota</taxon>
        <taxon>Actinomycetes</taxon>
        <taxon>Micrococcales</taxon>
        <taxon>Microbacteriaceae</taxon>
        <taxon>Microbacterium</taxon>
    </lineage>
</organism>
<dbReference type="Proteomes" id="UP001249291">
    <property type="component" value="Unassembled WGS sequence"/>
</dbReference>
<gene>
    <name evidence="1" type="ORF">QE375_000156</name>
</gene>
<evidence type="ECO:0000313" key="1">
    <source>
        <dbReference type="EMBL" id="MDR6140602.1"/>
    </source>
</evidence>
<dbReference type="EMBL" id="JAVIZQ010000001">
    <property type="protein sequence ID" value="MDR6140602.1"/>
    <property type="molecule type" value="Genomic_DNA"/>
</dbReference>
<proteinExistence type="predicted"/>
<reference evidence="1 2" key="1">
    <citation type="submission" date="2023-08" db="EMBL/GenBank/DDBJ databases">
        <title>Functional and genomic diversity of the sorghum phyllosphere microbiome.</title>
        <authorList>
            <person name="Shade A."/>
        </authorList>
    </citation>
    <scope>NUCLEOTIDE SEQUENCE [LARGE SCALE GENOMIC DNA]</scope>
    <source>
        <strain evidence="1 2">SORGH_AS_0445</strain>
    </source>
</reference>
<evidence type="ECO:0000313" key="2">
    <source>
        <dbReference type="Proteomes" id="UP001249291"/>
    </source>
</evidence>
<comment type="caution">
    <text evidence="1">The sequence shown here is derived from an EMBL/GenBank/DDBJ whole genome shotgun (WGS) entry which is preliminary data.</text>
</comment>
<dbReference type="RefSeq" id="WP_309686383.1">
    <property type="nucleotide sequence ID" value="NZ_JAVIZQ010000001.1"/>
</dbReference>
<keyword evidence="2" id="KW-1185">Reference proteome</keyword>
<name>A0ABU1HKN5_9MICO</name>